<dbReference type="EMBL" id="BAAALF010000027">
    <property type="protein sequence ID" value="GAA1230780.1"/>
    <property type="molecule type" value="Genomic_DNA"/>
</dbReference>
<proteinExistence type="predicted"/>
<dbReference type="SMART" id="SM00220">
    <property type="entry name" value="S_TKc"/>
    <property type="match status" value="1"/>
</dbReference>
<name>A0ABP4GQH8_9ACTN</name>
<dbReference type="PROSITE" id="PS50011">
    <property type="entry name" value="PROTEIN_KINASE_DOM"/>
    <property type="match status" value="1"/>
</dbReference>
<reference evidence="3" key="1">
    <citation type="journal article" date="2019" name="Int. J. Syst. Evol. Microbiol.">
        <title>The Global Catalogue of Microorganisms (GCM) 10K type strain sequencing project: providing services to taxonomists for standard genome sequencing and annotation.</title>
        <authorList>
            <consortium name="The Broad Institute Genomics Platform"/>
            <consortium name="The Broad Institute Genome Sequencing Center for Infectious Disease"/>
            <person name="Wu L."/>
            <person name="Ma J."/>
        </authorList>
    </citation>
    <scope>NUCLEOTIDE SEQUENCE [LARGE SCALE GENOMIC DNA]</scope>
    <source>
        <strain evidence="3">JCM 13004</strain>
    </source>
</reference>
<sequence>MGDFAPCPPEAVMAAQACCGSVELREITDRRGSAVWKATGPLGAVAIKLGHGADGEGAEITAREAAVLDALPEYTVTAGRSGPDVWYVTPWLAGLSTWELFRPVRDGSDVRSTALAGAVALCRAVAAFHAGGWVHGDLQPAHGIHTAGGVKLIDFAWSWRMGTDPWREFNGGITHLVAPELAAWITTGPQPVKPSQAADVYALAGVLWTCTTGGWPLDYDAAGIGVKDTSPAELRKAIAAGIPLTVGRPWPQLQAVLADVLIAPAAERPTADDLADRLTGVTT</sequence>
<dbReference type="InterPro" id="IPR000719">
    <property type="entry name" value="Prot_kinase_dom"/>
</dbReference>
<evidence type="ECO:0000313" key="3">
    <source>
        <dbReference type="Proteomes" id="UP001500037"/>
    </source>
</evidence>
<evidence type="ECO:0000259" key="1">
    <source>
        <dbReference type="PROSITE" id="PS50011"/>
    </source>
</evidence>
<feature type="domain" description="Protein kinase" evidence="1">
    <location>
        <begin position="1"/>
        <end position="283"/>
    </location>
</feature>
<comment type="caution">
    <text evidence="2">The sequence shown here is derived from an EMBL/GenBank/DDBJ whole genome shotgun (WGS) entry which is preliminary data.</text>
</comment>
<keyword evidence="3" id="KW-1185">Reference proteome</keyword>
<dbReference type="Proteomes" id="UP001500037">
    <property type="component" value="Unassembled WGS sequence"/>
</dbReference>
<organism evidence="2 3">
    <name type="scientific">Kitasatospora nipponensis</name>
    <dbReference type="NCBI Taxonomy" id="258049"/>
    <lineage>
        <taxon>Bacteria</taxon>
        <taxon>Bacillati</taxon>
        <taxon>Actinomycetota</taxon>
        <taxon>Actinomycetes</taxon>
        <taxon>Kitasatosporales</taxon>
        <taxon>Streptomycetaceae</taxon>
        <taxon>Kitasatospora</taxon>
    </lineage>
</organism>
<dbReference type="Gene3D" id="1.10.510.10">
    <property type="entry name" value="Transferase(Phosphotransferase) domain 1"/>
    <property type="match status" value="1"/>
</dbReference>
<accession>A0ABP4GQH8</accession>
<gene>
    <name evidence="2" type="ORF">GCM10009665_21470</name>
</gene>
<dbReference type="InterPro" id="IPR011009">
    <property type="entry name" value="Kinase-like_dom_sf"/>
</dbReference>
<dbReference type="SUPFAM" id="SSF56112">
    <property type="entry name" value="Protein kinase-like (PK-like)"/>
    <property type="match status" value="1"/>
</dbReference>
<evidence type="ECO:0000313" key="2">
    <source>
        <dbReference type="EMBL" id="GAA1230780.1"/>
    </source>
</evidence>
<protein>
    <recommendedName>
        <fullName evidence="1">Protein kinase domain-containing protein</fullName>
    </recommendedName>
</protein>